<accession>A0A165GUH2</accession>
<organism evidence="2 3">
    <name type="scientific">Exidia glandulosa HHB12029</name>
    <dbReference type="NCBI Taxonomy" id="1314781"/>
    <lineage>
        <taxon>Eukaryota</taxon>
        <taxon>Fungi</taxon>
        <taxon>Dikarya</taxon>
        <taxon>Basidiomycota</taxon>
        <taxon>Agaricomycotina</taxon>
        <taxon>Agaricomycetes</taxon>
        <taxon>Auriculariales</taxon>
        <taxon>Exidiaceae</taxon>
        <taxon>Exidia</taxon>
    </lineage>
</organism>
<keyword evidence="3" id="KW-1185">Reference proteome</keyword>
<feature type="compositionally biased region" description="Low complexity" evidence="1">
    <location>
        <begin position="31"/>
        <end position="41"/>
    </location>
</feature>
<feature type="compositionally biased region" description="Gly residues" evidence="1">
    <location>
        <begin position="17"/>
        <end position="30"/>
    </location>
</feature>
<protein>
    <submittedName>
        <fullName evidence="2">Uncharacterized protein</fullName>
    </submittedName>
</protein>
<feature type="region of interest" description="Disordered" evidence="1">
    <location>
        <begin position="1"/>
        <end position="89"/>
    </location>
</feature>
<dbReference type="InParanoid" id="A0A165GUH2"/>
<reference evidence="2 3" key="1">
    <citation type="journal article" date="2016" name="Mol. Biol. Evol.">
        <title>Comparative Genomics of Early-Diverging Mushroom-Forming Fungi Provides Insights into the Origins of Lignocellulose Decay Capabilities.</title>
        <authorList>
            <person name="Nagy L.G."/>
            <person name="Riley R."/>
            <person name="Tritt A."/>
            <person name="Adam C."/>
            <person name="Daum C."/>
            <person name="Floudas D."/>
            <person name="Sun H."/>
            <person name="Yadav J.S."/>
            <person name="Pangilinan J."/>
            <person name="Larsson K.H."/>
            <person name="Matsuura K."/>
            <person name="Barry K."/>
            <person name="Labutti K."/>
            <person name="Kuo R."/>
            <person name="Ohm R.A."/>
            <person name="Bhattacharya S.S."/>
            <person name="Shirouzu T."/>
            <person name="Yoshinaga Y."/>
            <person name="Martin F.M."/>
            <person name="Grigoriev I.V."/>
            <person name="Hibbett D.S."/>
        </authorList>
    </citation>
    <scope>NUCLEOTIDE SEQUENCE [LARGE SCALE GENOMIC DNA]</scope>
    <source>
        <strain evidence="2 3">HHB12029</strain>
    </source>
</reference>
<dbReference type="AlphaFoldDB" id="A0A165GUH2"/>
<feature type="compositionally biased region" description="Gly residues" evidence="1">
    <location>
        <begin position="42"/>
        <end position="57"/>
    </location>
</feature>
<sequence length="321" mass="32048">MVWIPGISRLEKRKGGGRGGGGTSSGGSKGGTSSSGSSSSGSKGGTSSGTTSSGGGTTSSSGGTSRPAFSVPNTATGTKGASTYGSGGGRVSTIPAGTAFAGRQQGGATRDQVYGSNVYGSGYPAGYSATGRGVGGAGFPFYFWPLAWGGGLGYGAAYLHNREYGDPNNSSRPGGPMMQFSITSPAPIATYHVVSDNNTVHALIDTLTTNCSTISNKPLTAKSFSGGVGDPQPETTVQYYRSSSVALTLDGYNNTAALSDDTSLPNTPLPTSLDQTFLNCLNVTIGASVPLIDGACPSLSVNGASVWLFVATVLVAVRNAL</sequence>
<name>A0A165GUH2_EXIGL</name>
<proteinExistence type="predicted"/>
<dbReference type="EMBL" id="KV426036">
    <property type="protein sequence ID" value="KZV91030.1"/>
    <property type="molecule type" value="Genomic_DNA"/>
</dbReference>
<feature type="compositionally biased region" description="Polar residues" evidence="1">
    <location>
        <begin position="71"/>
        <end position="84"/>
    </location>
</feature>
<dbReference type="STRING" id="1314781.A0A165GUH2"/>
<dbReference type="OrthoDB" id="3365917at2759"/>
<evidence type="ECO:0000256" key="1">
    <source>
        <dbReference type="SAM" id="MobiDB-lite"/>
    </source>
</evidence>
<gene>
    <name evidence="2" type="ORF">EXIGLDRAFT_648673</name>
</gene>
<dbReference type="Proteomes" id="UP000077266">
    <property type="component" value="Unassembled WGS sequence"/>
</dbReference>
<evidence type="ECO:0000313" key="2">
    <source>
        <dbReference type="EMBL" id="KZV91030.1"/>
    </source>
</evidence>
<evidence type="ECO:0000313" key="3">
    <source>
        <dbReference type="Proteomes" id="UP000077266"/>
    </source>
</evidence>